<keyword evidence="7" id="KW-0464">Manganese</keyword>
<dbReference type="PROSITE" id="PS51435">
    <property type="entry name" value="AP_NUCLEASE_F1_4"/>
    <property type="match status" value="1"/>
</dbReference>
<feature type="region of interest" description="Disordered" evidence="9">
    <location>
        <begin position="436"/>
        <end position="537"/>
    </location>
</feature>
<keyword evidence="12" id="KW-1185">Reference proteome</keyword>
<evidence type="ECO:0000259" key="10">
    <source>
        <dbReference type="Pfam" id="PF03372"/>
    </source>
</evidence>
<dbReference type="AlphaFoldDB" id="J4VYD5"/>
<dbReference type="Proteomes" id="UP000002762">
    <property type="component" value="Unassembled WGS sequence"/>
</dbReference>
<dbReference type="GO" id="GO:0008081">
    <property type="term" value="F:phosphoric diester hydrolase activity"/>
    <property type="evidence" value="ECO:0007669"/>
    <property type="project" value="TreeGrafter"/>
</dbReference>
<feature type="binding site" evidence="7">
    <location>
        <position position="9"/>
    </location>
    <ligand>
        <name>Mg(2+)</name>
        <dbReference type="ChEBI" id="CHEBI:18420"/>
        <label>1</label>
    </ligand>
</feature>
<keyword evidence="3 7" id="KW-0479">Metal-binding</keyword>
<feature type="active site" evidence="6">
    <location>
        <position position="156"/>
    </location>
</feature>
<proteinExistence type="inferred from homology"/>
<dbReference type="GeneID" id="19890746"/>
<feature type="site" description="Transition state stabilizer" evidence="8">
    <location>
        <position position="197"/>
    </location>
</feature>
<feature type="compositionally biased region" description="Basic and acidic residues" evidence="9">
    <location>
        <begin position="505"/>
        <end position="517"/>
    </location>
</feature>
<dbReference type="HOGENOM" id="CLU_010374_2_0_1"/>
<reference evidence="11 12" key="1">
    <citation type="journal article" date="2012" name="Sci. Rep.">
        <title>Genomic perspectives on the evolution of fungal entomopathogenicity in Beauveria bassiana.</title>
        <authorList>
            <person name="Xiao G."/>
            <person name="Ying S.H."/>
            <person name="Zheng P."/>
            <person name="Wang Z.L."/>
            <person name="Zhang S."/>
            <person name="Xie X.Q."/>
            <person name="Shang Y."/>
            <person name="St Leger R.J."/>
            <person name="Zhao G.P."/>
            <person name="Wang C."/>
            <person name="Feng M.G."/>
        </authorList>
    </citation>
    <scope>NUCLEOTIDE SEQUENCE [LARGE SCALE GENOMIC DNA]</scope>
    <source>
        <strain evidence="11 12">ARSEF 2860</strain>
    </source>
</reference>
<sequence length="654" mass="72176">MVFRITTWNVNGIRNPFGYQPWREKRTFQAMFDILEADIVIMQETKIQRKDLQDDMVLVPGWDVYFSLPQHKKGYSGVAIYTRNATCAPIRAEEGILGVLCPPKSNTPYRDLPVDKQIGGYPTLSQLRGNVDEALLDSEGRCVVLEFPSFVLFGVYSPANRDETRIEFRQSFVEALDVRIRNLIAAGKQVVLAGDLNIIRSEMDSSNIAESLRKEGISMNEWQSMPTRRILNQLLFEGTVIGDRDDDRERAVLWDICRCFHPTRLGMHTCWDTKRNTRPANVGSRIDYILCSDGLKSWFVDSNIQEGLMGSDHCPVYATMSDKVTKDGRKIDLAEVMNPANMFQDGRRVRNWEQRDALALSAKLIPEFDRRRNIKDMFSRTASQTGSQAEKIGDSPQIENRGVTSDTAASSGTTMIGAGGMACTNNVGAAVALAPPRANTGLERGRQTKRDSEQPTELGAPANKKSKSFSDAKAKASNGQRTLQGFFKPKAVASDTATSAGELAPADRKQVPARERTPPQANGGSSQAPVPSPKTPTEPIVAATKLFSPIKVFDPIEAKESWSKLLGKRVVPRCEHDEPCISLVTKKPGVNCGGCLPRGGKADDSMIGNPAGRSFYICPRPLGPSGEKERDTEWRCGTFIWSSDWSSAGLSNDS</sequence>
<dbReference type="InterPro" id="IPR004808">
    <property type="entry name" value="AP_endonuc_1"/>
</dbReference>
<dbReference type="PROSITE" id="PS00728">
    <property type="entry name" value="AP_NUCLEASE_F1_3"/>
    <property type="match status" value="1"/>
</dbReference>
<feature type="active site" description="Proton acceptor" evidence="6">
    <location>
        <position position="313"/>
    </location>
</feature>
<feature type="site" description="Important for catalytic activity" evidence="8">
    <location>
        <position position="287"/>
    </location>
</feature>
<dbReference type="InterPro" id="IPR020847">
    <property type="entry name" value="AP_endonuclease_F1_BS"/>
</dbReference>
<comment type="cofactor">
    <cofactor evidence="1">
        <name>Mn(2+)</name>
        <dbReference type="ChEBI" id="CHEBI:29035"/>
    </cofactor>
</comment>
<feature type="binding site" evidence="7">
    <location>
        <position position="312"/>
    </location>
    <ligand>
        <name>Mg(2+)</name>
        <dbReference type="ChEBI" id="CHEBI:18420"/>
        <label>1</label>
    </ligand>
</feature>
<evidence type="ECO:0000313" key="11">
    <source>
        <dbReference type="EMBL" id="EJP63340.1"/>
    </source>
</evidence>
<dbReference type="Pfam" id="PF03372">
    <property type="entry name" value="Exo_endo_phos"/>
    <property type="match status" value="1"/>
</dbReference>
<feature type="active site" description="Proton donor/acceptor" evidence="6">
    <location>
        <position position="195"/>
    </location>
</feature>
<name>J4VYD5_BEAB2</name>
<accession>J4VYD5</accession>
<feature type="domain" description="Endonuclease/exonuclease/phosphatase" evidence="10">
    <location>
        <begin position="7"/>
        <end position="313"/>
    </location>
</feature>
<feature type="binding site" evidence="7">
    <location>
        <position position="197"/>
    </location>
    <ligand>
        <name>Mg(2+)</name>
        <dbReference type="ChEBI" id="CHEBI:18420"/>
        <label>1</label>
    </ligand>
</feature>
<dbReference type="GO" id="GO:0003677">
    <property type="term" value="F:DNA binding"/>
    <property type="evidence" value="ECO:0007669"/>
    <property type="project" value="InterPro"/>
</dbReference>
<dbReference type="OrthoDB" id="391817at2759"/>
<dbReference type="CDD" id="cd09088">
    <property type="entry name" value="Ape2-like_AP-endo"/>
    <property type="match status" value="1"/>
</dbReference>
<evidence type="ECO:0000313" key="12">
    <source>
        <dbReference type="Proteomes" id="UP000002762"/>
    </source>
</evidence>
<dbReference type="PANTHER" id="PTHR22748:SF4">
    <property type="entry name" value="DNA-(APURINIC OR APYRIMIDINIC SITE) ENDONUCLEASE 2"/>
    <property type="match status" value="1"/>
</dbReference>
<dbReference type="InterPro" id="IPR020848">
    <property type="entry name" value="AP_endonuclease_F1_CS"/>
</dbReference>
<gene>
    <name evidence="11" type="ORF">BBA_07734</name>
</gene>
<feature type="compositionally biased region" description="Basic and acidic residues" evidence="9">
    <location>
        <begin position="443"/>
        <end position="453"/>
    </location>
</feature>
<keyword evidence="11" id="KW-0456">Lyase</keyword>
<comment type="cofactor">
    <cofactor evidence="7">
        <name>Mg(2+)</name>
        <dbReference type="ChEBI" id="CHEBI:18420"/>
    </cofactor>
    <cofactor evidence="7">
        <name>Mn(2+)</name>
        <dbReference type="ChEBI" id="CHEBI:29035"/>
    </cofactor>
    <text evidence="7">Probably binds two magnesium or manganese ions per subunit.</text>
</comment>
<keyword evidence="5 7" id="KW-0460">Magnesium</keyword>
<dbReference type="PROSITE" id="PS00726">
    <property type="entry name" value="AP_NUCLEASE_F1_1"/>
    <property type="match status" value="1"/>
</dbReference>
<dbReference type="SUPFAM" id="SSF56219">
    <property type="entry name" value="DNase I-like"/>
    <property type="match status" value="1"/>
</dbReference>
<evidence type="ECO:0000256" key="2">
    <source>
        <dbReference type="ARBA" id="ARBA00007092"/>
    </source>
</evidence>
<keyword evidence="4" id="KW-0378">Hydrolase</keyword>
<evidence type="ECO:0000256" key="8">
    <source>
        <dbReference type="PIRSR" id="PIRSR604808-3"/>
    </source>
</evidence>
<protein>
    <submittedName>
        <fullName evidence="11">DNA lyase</fullName>
    </submittedName>
</protein>
<evidence type="ECO:0000256" key="7">
    <source>
        <dbReference type="PIRSR" id="PIRSR604808-2"/>
    </source>
</evidence>
<evidence type="ECO:0000256" key="6">
    <source>
        <dbReference type="PIRSR" id="PIRSR604808-1"/>
    </source>
</evidence>
<feature type="site" description="Interaction with DNA substrate" evidence="8">
    <location>
        <position position="313"/>
    </location>
</feature>
<dbReference type="GO" id="GO:0008311">
    <property type="term" value="F:double-stranded DNA 3'-5' DNA exonuclease activity"/>
    <property type="evidence" value="ECO:0007669"/>
    <property type="project" value="TreeGrafter"/>
</dbReference>
<evidence type="ECO:0000256" key="1">
    <source>
        <dbReference type="ARBA" id="ARBA00001936"/>
    </source>
</evidence>
<dbReference type="InterPro" id="IPR036691">
    <property type="entry name" value="Endo/exonu/phosph_ase_sf"/>
</dbReference>
<dbReference type="InterPro" id="IPR005135">
    <property type="entry name" value="Endo/exonuclease/phosphatase"/>
</dbReference>
<dbReference type="Gene3D" id="3.60.10.10">
    <property type="entry name" value="Endonuclease/exonuclease/phosphatase"/>
    <property type="match status" value="1"/>
</dbReference>
<feature type="region of interest" description="Disordered" evidence="9">
    <location>
        <begin position="378"/>
        <end position="409"/>
    </location>
</feature>
<dbReference type="GO" id="GO:0016829">
    <property type="term" value="F:lyase activity"/>
    <property type="evidence" value="ECO:0007669"/>
    <property type="project" value="UniProtKB-KW"/>
</dbReference>
<evidence type="ECO:0000256" key="3">
    <source>
        <dbReference type="ARBA" id="ARBA00022723"/>
    </source>
</evidence>
<evidence type="ECO:0000256" key="4">
    <source>
        <dbReference type="ARBA" id="ARBA00022801"/>
    </source>
</evidence>
<feature type="binding site" evidence="7">
    <location>
        <position position="313"/>
    </location>
    <ligand>
        <name>Mg(2+)</name>
        <dbReference type="ChEBI" id="CHEBI:18420"/>
        <label>1</label>
    </ligand>
</feature>
<comment type="similarity">
    <text evidence="2">Belongs to the DNA repair enzymes AP/ExoA family.</text>
</comment>
<dbReference type="STRING" id="655819.J4VYD5"/>
<feature type="compositionally biased region" description="Polar residues" evidence="9">
    <location>
        <begin position="519"/>
        <end position="529"/>
    </location>
</feature>
<dbReference type="GO" id="GO:0003906">
    <property type="term" value="F:DNA-(apurinic or apyrimidinic site) endonuclease activity"/>
    <property type="evidence" value="ECO:0007669"/>
    <property type="project" value="TreeGrafter"/>
</dbReference>
<feature type="binding site" evidence="7">
    <location>
        <position position="195"/>
    </location>
    <ligand>
        <name>Mg(2+)</name>
        <dbReference type="ChEBI" id="CHEBI:18420"/>
        <label>1</label>
    </ligand>
</feature>
<dbReference type="InParanoid" id="J4VYD5"/>
<feature type="binding site" evidence="7">
    <location>
        <position position="44"/>
    </location>
    <ligand>
        <name>Mg(2+)</name>
        <dbReference type="ChEBI" id="CHEBI:18420"/>
        <label>1</label>
    </ligand>
</feature>
<dbReference type="GO" id="GO:0005634">
    <property type="term" value="C:nucleus"/>
    <property type="evidence" value="ECO:0007669"/>
    <property type="project" value="TreeGrafter"/>
</dbReference>
<dbReference type="EMBL" id="JH725176">
    <property type="protein sequence ID" value="EJP63340.1"/>
    <property type="molecule type" value="Genomic_DNA"/>
</dbReference>
<evidence type="ECO:0000256" key="5">
    <source>
        <dbReference type="ARBA" id="ARBA00022842"/>
    </source>
</evidence>
<dbReference type="FunFam" id="3.60.10.10:FF:000079">
    <property type="entry name" value="DNA-(apurinic or apyrimidinic site) lyase"/>
    <property type="match status" value="1"/>
</dbReference>
<dbReference type="GO" id="GO:0046872">
    <property type="term" value="F:metal ion binding"/>
    <property type="evidence" value="ECO:0007669"/>
    <property type="project" value="UniProtKB-KW"/>
</dbReference>
<evidence type="ECO:0000256" key="9">
    <source>
        <dbReference type="SAM" id="MobiDB-lite"/>
    </source>
</evidence>
<dbReference type="PANTHER" id="PTHR22748">
    <property type="entry name" value="AP ENDONUCLEASE"/>
    <property type="match status" value="1"/>
</dbReference>
<dbReference type="GO" id="GO:0006284">
    <property type="term" value="P:base-excision repair"/>
    <property type="evidence" value="ECO:0007669"/>
    <property type="project" value="TreeGrafter"/>
</dbReference>
<dbReference type="RefSeq" id="XP_008601053.1">
    <property type="nucleotide sequence ID" value="XM_008602831.1"/>
</dbReference>
<organism evidence="11 12">
    <name type="scientific">Beauveria bassiana (strain ARSEF 2860)</name>
    <name type="common">White muscardine disease fungus</name>
    <name type="synonym">Tritirachium shiotae</name>
    <dbReference type="NCBI Taxonomy" id="655819"/>
    <lineage>
        <taxon>Eukaryota</taxon>
        <taxon>Fungi</taxon>
        <taxon>Dikarya</taxon>
        <taxon>Ascomycota</taxon>
        <taxon>Pezizomycotina</taxon>
        <taxon>Sordariomycetes</taxon>
        <taxon>Hypocreomycetidae</taxon>
        <taxon>Hypocreales</taxon>
        <taxon>Cordycipitaceae</taxon>
        <taxon>Beauveria</taxon>
    </lineage>
</organism>